<dbReference type="EMBL" id="AMZH03012379">
    <property type="protein sequence ID" value="RRT51133.1"/>
    <property type="molecule type" value="Genomic_DNA"/>
</dbReference>
<proteinExistence type="predicted"/>
<evidence type="ECO:0000256" key="7">
    <source>
        <dbReference type="SAM" id="MobiDB-lite"/>
    </source>
</evidence>
<accession>A0A426YHD5</accession>
<evidence type="ECO:0000256" key="1">
    <source>
        <dbReference type="ARBA" id="ARBA00004141"/>
    </source>
</evidence>
<comment type="caution">
    <text evidence="9">The sequence shown here is derived from an EMBL/GenBank/DDBJ whole genome shotgun (WGS) entry which is preliminary data.</text>
</comment>
<feature type="compositionally biased region" description="Basic and acidic residues" evidence="7">
    <location>
        <begin position="473"/>
        <end position="487"/>
    </location>
</feature>
<protein>
    <recommendedName>
        <fullName evidence="11">Phospholipase C</fullName>
    </recommendedName>
</protein>
<evidence type="ECO:0000256" key="6">
    <source>
        <dbReference type="ARBA" id="ARBA00023136"/>
    </source>
</evidence>
<dbReference type="Proteomes" id="UP000287651">
    <property type="component" value="Unassembled WGS sequence"/>
</dbReference>
<dbReference type="InterPro" id="IPR039309">
    <property type="entry name" value="BT1"/>
</dbReference>
<evidence type="ECO:0000256" key="5">
    <source>
        <dbReference type="ARBA" id="ARBA00022989"/>
    </source>
</evidence>
<evidence type="ECO:0000256" key="2">
    <source>
        <dbReference type="ARBA" id="ARBA00022448"/>
    </source>
</evidence>
<evidence type="ECO:0000256" key="3">
    <source>
        <dbReference type="ARBA" id="ARBA00022692"/>
    </source>
</evidence>
<evidence type="ECO:0000256" key="8">
    <source>
        <dbReference type="SAM" id="SignalP"/>
    </source>
</evidence>
<organism evidence="9 10">
    <name type="scientific">Ensete ventricosum</name>
    <name type="common">Abyssinian banana</name>
    <name type="synonym">Musa ensete</name>
    <dbReference type="NCBI Taxonomy" id="4639"/>
    <lineage>
        <taxon>Eukaryota</taxon>
        <taxon>Viridiplantae</taxon>
        <taxon>Streptophyta</taxon>
        <taxon>Embryophyta</taxon>
        <taxon>Tracheophyta</taxon>
        <taxon>Spermatophyta</taxon>
        <taxon>Magnoliopsida</taxon>
        <taxon>Liliopsida</taxon>
        <taxon>Zingiberales</taxon>
        <taxon>Musaceae</taxon>
        <taxon>Ensete</taxon>
    </lineage>
</organism>
<keyword evidence="5" id="KW-1133">Transmembrane helix</keyword>
<keyword evidence="8" id="KW-0732">Signal</keyword>
<evidence type="ECO:0000313" key="10">
    <source>
        <dbReference type="Proteomes" id="UP000287651"/>
    </source>
</evidence>
<feature type="region of interest" description="Disordered" evidence="7">
    <location>
        <begin position="472"/>
        <end position="504"/>
    </location>
</feature>
<dbReference type="Gene3D" id="3.40.720.10">
    <property type="entry name" value="Alkaline Phosphatase, subunit A"/>
    <property type="match status" value="2"/>
</dbReference>
<gene>
    <name evidence="9" type="ORF">B296_00026047</name>
</gene>
<dbReference type="GO" id="GO:0042578">
    <property type="term" value="F:phosphoric ester hydrolase activity"/>
    <property type="evidence" value="ECO:0007669"/>
    <property type="project" value="UniProtKB-ARBA"/>
</dbReference>
<dbReference type="GO" id="GO:0016020">
    <property type="term" value="C:membrane"/>
    <property type="evidence" value="ECO:0007669"/>
    <property type="project" value="UniProtKB-SubCell"/>
</dbReference>
<keyword evidence="4" id="KW-0378">Hydrolase</keyword>
<evidence type="ECO:0000313" key="9">
    <source>
        <dbReference type="EMBL" id="RRT51133.1"/>
    </source>
</evidence>
<feature type="chain" id="PRO_5019075330" description="Phospholipase C" evidence="8">
    <location>
        <begin position="32"/>
        <end position="630"/>
    </location>
</feature>
<keyword evidence="2" id="KW-0813">Transport</keyword>
<dbReference type="PANTHER" id="PTHR31956">
    <property type="entry name" value="NON-SPECIFIC PHOSPHOLIPASE C4-RELATED"/>
    <property type="match status" value="1"/>
</dbReference>
<keyword evidence="6" id="KW-0472">Membrane</keyword>
<name>A0A426YHD5_ENSVE</name>
<evidence type="ECO:0000256" key="4">
    <source>
        <dbReference type="ARBA" id="ARBA00022801"/>
    </source>
</evidence>
<dbReference type="GO" id="GO:0009395">
    <property type="term" value="P:phospholipid catabolic process"/>
    <property type="evidence" value="ECO:0007669"/>
    <property type="project" value="TreeGrafter"/>
</dbReference>
<dbReference type="PANTHER" id="PTHR31956:SF1">
    <property type="entry name" value="NON-SPECIFIC PHOSPHOLIPASE C1"/>
    <property type="match status" value="1"/>
</dbReference>
<feature type="signal peptide" evidence="8">
    <location>
        <begin position="1"/>
        <end position="31"/>
    </location>
</feature>
<dbReference type="FunFam" id="3.40.720.10:FF:000028">
    <property type="entry name" value="Non-specific phospholipase C1"/>
    <property type="match status" value="1"/>
</dbReference>
<evidence type="ECO:0008006" key="11">
    <source>
        <dbReference type="Google" id="ProtNLM"/>
    </source>
</evidence>
<dbReference type="InterPro" id="IPR017850">
    <property type="entry name" value="Alkaline_phosphatase_core_sf"/>
</dbReference>
<dbReference type="Pfam" id="PF03092">
    <property type="entry name" value="BT1"/>
    <property type="match status" value="1"/>
</dbReference>
<dbReference type="Pfam" id="PF04185">
    <property type="entry name" value="Phosphoesterase"/>
    <property type="match status" value="1"/>
</dbReference>
<dbReference type="AlphaFoldDB" id="A0A426YHD5"/>
<sequence length="630" mass="69980">MDSGVQWRGRGRRRLLAVAVFVLYLVASAHCLDAERAVGRRNKKAKHEIKGPIKTLVVLVMENRSFDHMLGWLRTKGGRPDIDGLTGRESNHVKASDPSSPEVFVSDGAAYVDYDPGHSFQAIREQIFGSDDTSAVPAPMSGFAQQAESMGEGMAGTVMRGFAPEAVPVYSALAEEFAVFDRWFASVPASTQPNRFYVHSATSHGASSNVRRDLIHGFPQKTIFDSLDEDGLSFGVYYQNIPAVLFFKSLRKLKHLVKFHSYKLAFKLHAKQGRLPNYVVIEQHYFDVKLSPANDDHPSHDVARGQRLVKEVYETLRASPQWNETALLITYDEHGGFYDHVPTPVTGVPNPDGIIGPDPFYFKFDRLGVRVPTILISPWIEKRTAVRSFELDLLSIWRLIERLIVELIQLASQLNGDHVLNTYPDIGKGMTVGQANRYAEDAVARLLEAGRAALRAGANESAIVTMRPALTSRTKEGEPNLRSESFRPSRPRPSVGISFDSPPATGPPWSKCALTVVEVGDRDAHRVGDADANLLRGSLPLARYVGLLHPGSLLSLSRFLGLRVLRSVIFMRFRLTLTSNLMILLQGFRSFVWTAVSFQMKDILKLSPSASQFVVSVAHSPWSIKPIYGY</sequence>
<dbReference type="InterPro" id="IPR007312">
    <property type="entry name" value="Phosphoesterase"/>
</dbReference>
<keyword evidence="3" id="KW-0812">Transmembrane</keyword>
<reference evidence="9 10" key="1">
    <citation type="journal article" date="2014" name="Agronomy (Basel)">
        <title>A Draft Genome Sequence for Ensete ventricosum, the Drought-Tolerant Tree Against Hunger.</title>
        <authorList>
            <person name="Harrison J."/>
            <person name="Moore K.A."/>
            <person name="Paszkiewicz K."/>
            <person name="Jones T."/>
            <person name="Grant M."/>
            <person name="Ambacheew D."/>
            <person name="Muzemil S."/>
            <person name="Studholme D.J."/>
        </authorList>
    </citation>
    <scope>NUCLEOTIDE SEQUENCE [LARGE SCALE GENOMIC DNA]</scope>
</reference>
<comment type="subcellular location">
    <subcellularLocation>
        <location evidence="1">Membrane</location>
        <topology evidence="1">Multi-pass membrane protein</topology>
    </subcellularLocation>
</comment>